<evidence type="ECO:0000313" key="2">
    <source>
        <dbReference type="Proteomes" id="UP001195483"/>
    </source>
</evidence>
<accession>A0AAE0VZV3</accession>
<organism evidence="1 2">
    <name type="scientific">Potamilus streckersoni</name>
    <dbReference type="NCBI Taxonomy" id="2493646"/>
    <lineage>
        <taxon>Eukaryota</taxon>
        <taxon>Metazoa</taxon>
        <taxon>Spiralia</taxon>
        <taxon>Lophotrochozoa</taxon>
        <taxon>Mollusca</taxon>
        <taxon>Bivalvia</taxon>
        <taxon>Autobranchia</taxon>
        <taxon>Heteroconchia</taxon>
        <taxon>Palaeoheterodonta</taxon>
        <taxon>Unionida</taxon>
        <taxon>Unionoidea</taxon>
        <taxon>Unionidae</taxon>
        <taxon>Ambleminae</taxon>
        <taxon>Lampsilini</taxon>
        <taxon>Potamilus</taxon>
    </lineage>
</organism>
<gene>
    <name evidence="1" type="ORF">CHS0354_015689</name>
</gene>
<dbReference type="AlphaFoldDB" id="A0AAE0VZV3"/>
<keyword evidence="2" id="KW-1185">Reference proteome</keyword>
<dbReference type="Proteomes" id="UP001195483">
    <property type="component" value="Unassembled WGS sequence"/>
</dbReference>
<protein>
    <submittedName>
        <fullName evidence="1">Uncharacterized protein</fullName>
    </submittedName>
</protein>
<reference evidence="1" key="3">
    <citation type="submission" date="2023-05" db="EMBL/GenBank/DDBJ databases">
        <authorList>
            <person name="Smith C.H."/>
        </authorList>
    </citation>
    <scope>NUCLEOTIDE SEQUENCE</scope>
    <source>
        <strain evidence="1">CHS0354</strain>
        <tissue evidence="1">Mantle</tissue>
    </source>
</reference>
<name>A0AAE0VZV3_9BIVA</name>
<reference evidence="1" key="2">
    <citation type="journal article" date="2021" name="Genome Biol. Evol.">
        <title>Developing a high-quality reference genome for a parasitic bivalve with doubly uniparental inheritance (Bivalvia: Unionida).</title>
        <authorList>
            <person name="Smith C.H."/>
        </authorList>
    </citation>
    <scope>NUCLEOTIDE SEQUENCE</scope>
    <source>
        <strain evidence="1">CHS0354</strain>
        <tissue evidence="1">Mantle</tissue>
    </source>
</reference>
<reference evidence="1" key="1">
    <citation type="journal article" date="2021" name="Genome Biol. Evol.">
        <title>A High-Quality Reference Genome for a Parasitic Bivalve with Doubly Uniparental Inheritance (Bivalvia: Unionida).</title>
        <authorList>
            <person name="Smith C.H."/>
        </authorList>
    </citation>
    <scope>NUCLEOTIDE SEQUENCE</scope>
    <source>
        <strain evidence="1">CHS0354</strain>
    </source>
</reference>
<evidence type="ECO:0000313" key="1">
    <source>
        <dbReference type="EMBL" id="KAK3596833.1"/>
    </source>
</evidence>
<comment type="caution">
    <text evidence="1">The sequence shown here is derived from an EMBL/GenBank/DDBJ whole genome shotgun (WGS) entry which is preliminary data.</text>
</comment>
<sequence>MKFFVDDRVHGRRRIVQARDGHKNTYKYSLTLVDVIRGYNEDEPLEFKDSTKIANVLRSFYTSGLAFCSWTLSKHFSHLDEISYLAEQPQPPAKRSHFLRILIR</sequence>
<proteinExistence type="predicted"/>
<dbReference type="EMBL" id="JAEAOA010000977">
    <property type="protein sequence ID" value="KAK3596833.1"/>
    <property type="molecule type" value="Genomic_DNA"/>
</dbReference>